<evidence type="ECO:0000259" key="16">
    <source>
        <dbReference type="PROSITE" id="PS50943"/>
    </source>
</evidence>
<dbReference type="GO" id="GO:0003677">
    <property type="term" value="F:DNA binding"/>
    <property type="evidence" value="ECO:0007669"/>
    <property type="project" value="InterPro"/>
</dbReference>
<sequence>MKTSETNNLGKRIADLREAAGMTQTELARKLKTTQSAVARIEAGKQNISTDTIKKLSRALGRNVLSLSVGSLSLEIVGGKKLHGTIETNTSKNGAVGLLCASLLNKGKTTLRRMPRIEEVHRIIEVLESIGTSVVWQGSDIVITPPKKQQLEKIDKEAAVKTRSIIMFIGALMHRFDKFSLPQSGGCKLGSRTVRPHFYALEHFGVDINTTETAFEVKVAPRKAKEKEREVILYESGDTVTENALFAAALTPGRTVIKYATSNYMVQEVCAFLMKAGVSIEGVGTTTLIVDGLAEFDMNIEYTLSEDPTDSMFFLTSAIVTNSAITITRCPIDFLELELLVLKKMGFKYEQSKPYLSENGLTKLVDIKTKPSKLIAPPEKVHSRPYPGLNADNLPFFAVIATQAEGQTLIHDWMYEKRALYFTELDKLGGDTLLADPHRIYINGRTPLKAAELISPPALRPATILLIAMLGAEGRSVLRNIYSINRGYEKLVERLSSLGAEIKYMEEF</sequence>
<evidence type="ECO:0000256" key="13">
    <source>
        <dbReference type="ARBA" id="ARBA00042443"/>
    </source>
</evidence>
<dbReference type="InterPro" id="IPR010982">
    <property type="entry name" value="Lambda_DNA-bd_dom_sf"/>
</dbReference>
<dbReference type="InterPro" id="IPR050068">
    <property type="entry name" value="MurA_subfamily"/>
</dbReference>
<dbReference type="GO" id="GO:0005737">
    <property type="term" value="C:cytoplasm"/>
    <property type="evidence" value="ECO:0007669"/>
    <property type="project" value="UniProtKB-SubCell"/>
</dbReference>
<name>A0A2H0UHD3_9BACT</name>
<proteinExistence type="inferred from homology"/>
<protein>
    <recommendedName>
        <fullName evidence="12">UDP-N-acetylglucosamine 1-carboxyvinyltransferase</fullName>
        <ecNumber evidence="11">2.5.1.7</ecNumber>
    </recommendedName>
    <alternativeName>
        <fullName evidence="13">Enoylpyruvate transferase</fullName>
    </alternativeName>
    <alternativeName>
        <fullName evidence="14">UDP-N-acetylglucosamine enolpyruvyl transferase</fullName>
    </alternativeName>
</protein>
<keyword evidence="5 17" id="KW-0808">Transferase</keyword>
<evidence type="ECO:0000256" key="8">
    <source>
        <dbReference type="ARBA" id="ARBA00023306"/>
    </source>
</evidence>
<dbReference type="Pfam" id="PF00275">
    <property type="entry name" value="EPSP_synthase"/>
    <property type="match status" value="1"/>
</dbReference>
<keyword evidence="8" id="KW-0131">Cell cycle</keyword>
<comment type="catalytic activity">
    <reaction evidence="15">
        <text>phosphoenolpyruvate + UDP-N-acetyl-alpha-D-glucosamine = UDP-N-acetyl-3-O-(1-carboxyvinyl)-alpha-D-glucosamine + phosphate</text>
        <dbReference type="Rhea" id="RHEA:18681"/>
        <dbReference type="ChEBI" id="CHEBI:43474"/>
        <dbReference type="ChEBI" id="CHEBI:57705"/>
        <dbReference type="ChEBI" id="CHEBI:58702"/>
        <dbReference type="ChEBI" id="CHEBI:68483"/>
        <dbReference type="EC" id="2.5.1.7"/>
    </reaction>
</comment>
<evidence type="ECO:0000256" key="12">
    <source>
        <dbReference type="ARBA" id="ARBA00039754"/>
    </source>
</evidence>
<dbReference type="AlphaFoldDB" id="A0A2H0UHD3"/>
<dbReference type="InterPro" id="IPR001387">
    <property type="entry name" value="Cro/C1-type_HTH"/>
</dbReference>
<comment type="similarity">
    <text evidence="10">Belongs to the EPSP synthase family. MurA subfamily.</text>
</comment>
<evidence type="ECO:0000256" key="6">
    <source>
        <dbReference type="ARBA" id="ARBA00022960"/>
    </source>
</evidence>
<dbReference type="SUPFAM" id="SSF47413">
    <property type="entry name" value="lambda repressor-like DNA-binding domains"/>
    <property type="match status" value="1"/>
</dbReference>
<dbReference type="GO" id="GO:0009252">
    <property type="term" value="P:peptidoglycan biosynthetic process"/>
    <property type="evidence" value="ECO:0007669"/>
    <property type="project" value="UniProtKB-KW"/>
</dbReference>
<dbReference type="InterPro" id="IPR013792">
    <property type="entry name" value="RNA3'P_cycl/enolpyr_Trfase_a/b"/>
</dbReference>
<keyword evidence="4" id="KW-0132">Cell division</keyword>
<evidence type="ECO:0000256" key="7">
    <source>
        <dbReference type="ARBA" id="ARBA00022984"/>
    </source>
</evidence>
<evidence type="ECO:0000313" key="18">
    <source>
        <dbReference type="Proteomes" id="UP000229612"/>
    </source>
</evidence>
<reference evidence="18" key="1">
    <citation type="submission" date="2017-09" db="EMBL/GenBank/DDBJ databases">
        <title>Depth-based differentiation of microbial function through sediment-hosted aquifers and enrichment of novel symbionts in the deep terrestrial subsurface.</title>
        <authorList>
            <person name="Probst A.J."/>
            <person name="Ladd B."/>
            <person name="Jarett J.K."/>
            <person name="Geller-Mcgrath D.E."/>
            <person name="Sieber C.M.K."/>
            <person name="Emerson J.B."/>
            <person name="Anantharaman K."/>
            <person name="Thomas B.C."/>
            <person name="Malmstrom R."/>
            <person name="Stieglmeier M."/>
            <person name="Klingl A."/>
            <person name="Woyke T."/>
            <person name="Ryan C.M."/>
            <person name="Banfield J.F."/>
        </authorList>
    </citation>
    <scope>NUCLEOTIDE SEQUENCE [LARGE SCALE GENOMIC DNA]</scope>
</reference>
<evidence type="ECO:0000256" key="4">
    <source>
        <dbReference type="ARBA" id="ARBA00022618"/>
    </source>
</evidence>
<dbReference type="Pfam" id="PF01381">
    <property type="entry name" value="HTH_3"/>
    <property type="match status" value="1"/>
</dbReference>
<comment type="pathway">
    <text evidence="2">Cell wall biogenesis; peptidoglycan biosynthesis.</text>
</comment>
<dbReference type="GO" id="GO:0071555">
    <property type="term" value="P:cell wall organization"/>
    <property type="evidence" value="ECO:0007669"/>
    <property type="project" value="UniProtKB-KW"/>
</dbReference>
<dbReference type="EMBL" id="PFBG01000025">
    <property type="protein sequence ID" value="PIR85808.1"/>
    <property type="molecule type" value="Genomic_DNA"/>
</dbReference>
<dbReference type="EC" id="2.5.1.7" evidence="11"/>
<dbReference type="PANTHER" id="PTHR43783:SF1">
    <property type="entry name" value="UDP-N-ACETYLGLUCOSAMINE 1-CARBOXYVINYLTRANSFERASE"/>
    <property type="match status" value="1"/>
</dbReference>
<evidence type="ECO:0000256" key="9">
    <source>
        <dbReference type="ARBA" id="ARBA00023316"/>
    </source>
</evidence>
<dbReference type="GO" id="GO:0008360">
    <property type="term" value="P:regulation of cell shape"/>
    <property type="evidence" value="ECO:0007669"/>
    <property type="project" value="UniProtKB-KW"/>
</dbReference>
<gene>
    <name evidence="17" type="ORF">COU14_02295</name>
</gene>
<dbReference type="Gene3D" id="1.10.260.40">
    <property type="entry name" value="lambda repressor-like DNA-binding domains"/>
    <property type="match status" value="1"/>
</dbReference>
<evidence type="ECO:0000256" key="2">
    <source>
        <dbReference type="ARBA" id="ARBA00004752"/>
    </source>
</evidence>
<dbReference type="CDD" id="cd00093">
    <property type="entry name" value="HTH_XRE"/>
    <property type="match status" value="1"/>
</dbReference>
<dbReference type="NCBIfam" id="NF006873">
    <property type="entry name" value="PRK09369.1"/>
    <property type="match status" value="1"/>
</dbReference>
<dbReference type="Gene3D" id="3.65.10.10">
    <property type="entry name" value="Enolpyruvate transferase domain"/>
    <property type="match status" value="2"/>
</dbReference>
<evidence type="ECO:0000256" key="10">
    <source>
        <dbReference type="ARBA" id="ARBA00038367"/>
    </source>
</evidence>
<keyword evidence="6" id="KW-0133">Cell shape</keyword>
<organism evidence="17 18">
    <name type="scientific">Candidatus Kaiserbacteria bacterium CG10_big_fil_rev_8_21_14_0_10_44_10</name>
    <dbReference type="NCBI Taxonomy" id="1974606"/>
    <lineage>
        <taxon>Bacteria</taxon>
        <taxon>Candidatus Kaiseribacteriota</taxon>
    </lineage>
</organism>
<comment type="subcellular location">
    <subcellularLocation>
        <location evidence="1">Cytoplasm</location>
    </subcellularLocation>
</comment>
<evidence type="ECO:0000256" key="1">
    <source>
        <dbReference type="ARBA" id="ARBA00004496"/>
    </source>
</evidence>
<dbReference type="PROSITE" id="PS50943">
    <property type="entry name" value="HTH_CROC1"/>
    <property type="match status" value="1"/>
</dbReference>
<dbReference type="InterPro" id="IPR036968">
    <property type="entry name" value="Enolpyruvate_Tfrase_sf"/>
</dbReference>
<evidence type="ECO:0000256" key="11">
    <source>
        <dbReference type="ARBA" id="ARBA00039108"/>
    </source>
</evidence>
<dbReference type="GO" id="GO:0051301">
    <property type="term" value="P:cell division"/>
    <property type="evidence" value="ECO:0007669"/>
    <property type="project" value="UniProtKB-KW"/>
</dbReference>
<dbReference type="Proteomes" id="UP000229612">
    <property type="component" value="Unassembled WGS sequence"/>
</dbReference>
<keyword evidence="3" id="KW-0963">Cytoplasm</keyword>
<evidence type="ECO:0000256" key="14">
    <source>
        <dbReference type="ARBA" id="ARBA00042842"/>
    </source>
</evidence>
<dbReference type="InterPro" id="IPR001986">
    <property type="entry name" value="Enolpyruvate_Tfrase_dom"/>
</dbReference>
<accession>A0A2H0UHD3</accession>
<evidence type="ECO:0000256" key="15">
    <source>
        <dbReference type="ARBA" id="ARBA00047527"/>
    </source>
</evidence>
<dbReference type="SUPFAM" id="SSF55205">
    <property type="entry name" value="EPT/RTPC-like"/>
    <property type="match status" value="1"/>
</dbReference>
<evidence type="ECO:0000256" key="5">
    <source>
        <dbReference type="ARBA" id="ARBA00022679"/>
    </source>
</evidence>
<dbReference type="PANTHER" id="PTHR43783">
    <property type="entry name" value="UDP-N-ACETYLGLUCOSAMINE 1-CARBOXYVINYLTRANSFERASE"/>
    <property type="match status" value="1"/>
</dbReference>
<evidence type="ECO:0000256" key="3">
    <source>
        <dbReference type="ARBA" id="ARBA00022490"/>
    </source>
</evidence>
<keyword evidence="9" id="KW-0961">Cell wall biogenesis/degradation</keyword>
<feature type="domain" description="HTH cro/C1-type" evidence="16">
    <location>
        <begin position="13"/>
        <end position="67"/>
    </location>
</feature>
<dbReference type="SMART" id="SM00530">
    <property type="entry name" value="HTH_XRE"/>
    <property type="match status" value="1"/>
</dbReference>
<evidence type="ECO:0000313" key="17">
    <source>
        <dbReference type="EMBL" id="PIR85808.1"/>
    </source>
</evidence>
<dbReference type="GO" id="GO:0008760">
    <property type="term" value="F:UDP-N-acetylglucosamine 1-carboxyvinyltransferase activity"/>
    <property type="evidence" value="ECO:0007669"/>
    <property type="project" value="UniProtKB-EC"/>
</dbReference>
<keyword evidence="7" id="KW-0573">Peptidoglycan synthesis</keyword>
<comment type="caution">
    <text evidence="17">The sequence shown here is derived from an EMBL/GenBank/DDBJ whole genome shotgun (WGS) entry which is preliminary data.</text>
</comment>